<protein>
    <submittedName>
        <fullName evidence="1">Uncharacterized protein</fullName>
    </submittedName>
</protein>
<reference evidence="1 2" key="1">
    <citation type="journal article" date="2021" name="Nat. Commun.">
        <title>Genetic determinants of endophytism in the Arabidopsis root mycobiome.</title>
        <authorList>
            <person name="Mesny F."/>
            <person name="Miyauchi S."/>
            <person name="Thiergart T."/>
            <person name="Pickel B."/>
            <person name="Atanasova L."/>
            <person name="Karlsson M."/>
            <person name="Huettel B."/>
            <person name="Barry K.W."/>
            <person name="Haridas S."/>
            <person name="Chen C."/>
            <person name="Bauer D."/>
            <person name="Andreopoulos W."/>
            <person name="Pangilinan J."/>
            <person name="LaButti K."/>
            <person name="Riley R."/>
            <person name="Lipzen A."/>
            <person name="Clum A."/>
            <person name="Drula E."/>
            <person name="Henrissat B."/>
            <person name="Kohler A."/>
            <person name="Grigoriev I.V."/>
            <person name="Martin F.M."/>
            <person name="Hacquard S."/>
        </authorList>
    </citation>
    <scope>NUCLEOTIDE SEQUENCE [LARGE SCALE GENOMIC DNA]</scope>
    <source>
        <strain evidence="1 2">MPI-SDFR-AT-0080</strain>
    </source>
</reference>
<organism evidence="1 2">
    <name type="scientific">Macrophomina phaseolina</name>
    <dbReference type="NCBI Taxonomy" id="35725"/>
    <lineage>
        <taxon>Eukaryota</taxon>
        <taxon>Fungi</taxon>
        <taxon>Dikarya</taxon>
        <taxon>Ascomycota</taxon>
        <taxon>Pezizomycotina</taxon>
        <taxon>Dothideomycetes</taxon>
        <taxon>Dothideomycetes incertae sedis</taxon>
        <taxon>Botryosphaeriales</taxon>
        <taxon>Botryosphaeriaceae</taxon>
        <taxon>Macrophomina</taxon>
    </lineage>
</organism>
<comment type="caution">
    <text evidence="1">The sequence shown here is derived from an EMBL/GenBank/DDBJ whole genome shotgun (WGS) entry which is preliminary data.</text>
</comment>
<gene>
    <name evidence="1" type="ORF">B0J12DRAFT_24435</name>
</gene>
<accession>A0ABQ8GXJ0</accession>
<keyword evidence="2" id="KW-1185">Reference proteome</keyword>
<proteinExistence type="predicted"/>
<evidence type="ECO:0000313" key="1">
    <source>
        <dbReference type="EMBL" id="KAH7065067.1"/>
    </source>
</evidence>
<dbReference type="EMBL" id="JAGTJR010000001">
    <property type="protein sequence ID" value="KAH7065067.1"/>
    <property type="molecule type" value="Genomic_DNA"/>
</dbReference>
<dbReference type="Proteomes" id="UP000774617">
    <property type="component" value="Unassembled WGS sequence"/>
</dbReference>
<evidence type="ECO:0000313" key="2">
    <source>
        <dbReference type="Proteomes" id="UP000774617"/>
    </source>
</evidence>
<sequence>MHMRRTAYHDTIGRPPWAHAAIVNATQALSRKSSLTTRLACEKRDFRIYIQTPIIFTVIPGHYFITSISTASHPYPSHPGDLAPAAATEILPTCSSGCTSPNVILICLNNLPLSPSPSVVPFLGPSLTCGLSRTTADTFIYNSGAVSHGAKHDHRCHEQYCQPLQARSWIYVMIGLRTDVLPRRWSRTPTFYPFSRCQREMVRRFLAKMTANAMGKIEGPCELAPVRGLKERRHIRMRPASTTKMEKMVRKFLKFSQKKLLYNGFDSLRSSGQPRTGVVFF</sequence>
<name>A0ABQ8GXJ0_9PEZI</name>